<evidence type="ECO:0000256" key="12">
    <source>
        <dbReference type="ARBA" id="ARBA00078564"/>
    </source>
</evidence>
<dbReference type="PANTHER" id="PTHR43867:SF4">
    <property type="entry name" value="BETA-(1-3)-GLUCOSYL TRANSFERASE"/>
    <property type="match status" value="1"/>
</dbReference>
<dbReference type="Gene3D" id="3.90.550.10">
    <property type="entry name" value="Spore Coat Polysaccharide Biosynthesis Protein SpsA, Chain A"/>
    <property type="match status" value="1"/>
</dbReference>
<reference evidence="15 16" key="1">
    <citation type="submission" date="2020-02" db="EMBL/GenBank/DDBJ databases">
        <title>Whole-genome analyses of novel actinobacteria.</title>
        <authorList>
            <person name="Sahin N."/>
            <person name="Tokatli A."/>
        </authorList>
    </citation>
    <scope>NUCLEOTIDE SEQUENCE [LARGE SCALE GENOMIC DNA]</scope>
    <source>
        <strain evidence="15 16">YC504</strain>
    </source>
</reference>
<accession>A0A6G4XD29</accession>
<comment type="similarity">
    <text evidence="2">Belongs to the glycosyltransferase 2 family.</text>
</comment>
<evidence type="ECO:0000256" key="5">
    <source>
        <dbReference type="ARBA" id="ARBA00022692"/>
    </source>
</evidence>
<evidence type="ECO:0000256" key="6">
    <source>
        <dbReference type="ARBA" id="ARBA00022842"/>
    </source>
</evidence>
<dbReference type="FunFam" id="3.90.550.10:FF:000164">
    <property type="entry name" value="Beta-(1-3)-glucosyl transferase"/>
    <property type="match status" value="1"/>
</dbReference>
<keyword evidence="7 14" id="KW-1133">Transmembrane helix</keyword>
<feature type="transmembrane region" description="Helical" evidence="14">
    <location>
        <begin position="127"/>
        <end position="148"/>
    </location>
</feature>
<evidence type="ECO:0000256" key="2">
    <source>
        <dbReference type="ARBA" id="ARBA00006739"/>
    </source>
</evidence>
<dbReference type="EMBL" id="JAAKZW010000015">
    <property type="protein sequence ID" value="NGO75466.1"/>
    <property type="molecule type" value="Genomic_DNA"/>
</dbReference>
<feature type="transmembrane region" description="Helical" evidence="14">
    <location>
        <begin position="468"/>
        <end position="490"/>
    </location>
</feature>
<feature type="region of interest" description="Disordered" evidence="13">
    <location>
        <begin position="610"/>
        <end position="633"/>
    </location>
</feature>
<evidence type="ECO:0000256" key="14">
    <source>
        <dbReference type="SAM" id="Phobius"/>
    </source>
</evidence>
<keyword evidence="8 14" id="KW-0472">Membrane</keyword>
<evidence type="ECO:0000256" key="9">
    <source>
        <dbReference type="ARBA" id="ARBA00053004"/>
    </source>
</evidence>
<dbReference type="Pfam" id="PF13641">
    <property type="entry name" value="Glyco_tranf_2_3"/>
    <property type="match status" value="1"/>
</dbReference>
<comment type="catalytic activity">
    <reaction evidence="9">
        <text>a 1,2-diacyl-sn-glycerol + UDP-alpha-D-glucose = a 1,2-diacyl-3-O-(beta-D-glucopyranosyl)-sn-glycerol + UDP + H(+)</text>
        <dbReference type="Rhea" id="RHEA:17285"/>
        <dbReference type="ChEBI" id="CHEBI:15378"/>
        <dbReference type="ChEBI" id="CHEBI:17815"/>
        <dbReference type="ChEBI" id="CHEBI:58223"/>
        <dbReference type="ChEBI" id="CHEBI:58885"/>
        <dbReference type="ChEBI" id="CHEBI:75799"/>
        <dbReference type="EC" id="2.4.1.336"/>
    </reaction>
</comment>
<feature type="compositionally biased region" description="Basic and acidic residues" evidence="13">
    <location>
        <begin position="619"/>
        <end position="633"/>
    </location>
</feature>
<comment type="subcellular location">
    <subcellularLocation>
        <location evidence="1">Membrane</location>
        <topology evidence="1">Multi-pass membrane protein</topology>
    </subcellularLocation>
</comment>
<evidence type="ECO:0000313" key="15">
    <source>
        <dbReference type="EMBL" id="NGO75466.1"/>
    </source>
</evidence>
<evidence type="ECO:0000313" key="16">
    <source>
        <dbReference type="Proteomes" id="UP000481109"/>
    </source>
</evidence>
<feature type="transmembrane region" description="Helical" evidence="14">
    <location>
        <begin position="578"/>
        <end position="598"/>
    </location>
</feature>
<dbReference type="PANTHER" id="PTHR43867">
    <property type="entry name" value="CELLULOSE SYNTHASE CATALYTIC SUBUNIT A [UDP-FORMING]"/>
    <property type="match status" value="1"/>
</dbReference>
<evidence type="ECO:0000256" key="13">
    <source>
        <dbReference type="SAM" id="MobiDB-lite"/>
    </source>
</evidence>
<keyword evidence="3" id="KW-0328">Glycosyltransferase</keyword>
<keyword evidence="4 15" id="KW-0808">Transferase</keyword>
<sequence length="633" mass="68719">MTAALPLLGSFTATLAAAHTAATLLVCRRAGRGPLPGGRIAEWVLVLVSAGVAAGLCLQGADALGLSAVLVAAVPVAWLAVRPLTGDLHTTGRLAVAVSVAAHLLILAWCVQALVTASGSGPARVAMAAWLLTGIPRVALTLFDSYLCQERLLRQTWRRSRHAPRTGRRAGARVCVQVPCHAEPPEVVMATLDALAAQDYDDFEVLVVDNNTTDPALWVPVRDHCERLGKQFRFHHVEGLEGAKAGALNYAMEHTSPDVAIVAVIDADYQARPDFLARLTPLFDDPATGFVQVRHDYRGWWSNSYVRACYWEYRMMYATYLVARAERGSAIIAGTMCLIRSSALREAGGWAQWCSSEDSELALRIHAAGYASHYFDEPFGHGLVPETFGGYRKQRARWVFGPAQELRRHWRILLPRRWARPSALSGPQKLLHAHHGAREMVRAAHTALAMACVAVLACVLVAGGEVPWHPALACVALLLAANGLALRWCLFRRVLRCTAREAAGAVWAQCALHHITWAAVLPSWWTSHRPWRRTSKFPELPSGAAALAAVWPETSLGILWAAGAVTVAATAPPTPARIGVCAMLVFYAALAACAPVLALRADRALASTHRGPSHRLRVGQRDAGDRERQHLRR</sequence>
<evidence type="ECO:0000256" key="8">
    <source>
        <dbReference type="ARBA" id="ARBA00023136"/>
    </source>
</evidence>
<evidence type="ECO:0000256" key="7">
    <source>
        <dbReference type="ARBA" id="ARBA00022989"/>
    </source>
</evidence>
<feature type="transmembrane region" description="Helical" evidence="14">
    <location>
        <begin position="64"/>
        <end position="81"/>
    </location>
</feature>
<organism evidence="15 16">
    <name type="scientific">Streptomyces mesophilus</name>
    <dbReference type="NCBI Taxonomy" id="1775132"/>
    <lineage>
        <taxon>Bacteria</taxon>
        <taxon>Bacillati</taxon>
        <taxon>Actinomycetota</taxon>
        <taxon>Actinomycetes</taxon>
        <taxon>Kitasatosporales</taxon>
        <taxon>Streptomycetaceae</taxon>
        <taxon>Streptomyces</taxon>
    </lineage>
</organism>
<dbReference type="GO" id="GO:0005886">
    <property type="term" value="C:plasma membrane"/>
    <property type="evidence" value="ECO:0007669"/>
    <property type="project" value="TreeGrafter"/>
</dbReference>
<dbReference type="InterPro" id="IPR050321">
    <property type="entry name" value="Glycosyltr_2/OpgH_subfam"/>
</dbReference>
<feature type="transmembrane region" description="Helical" evidence="14">
    <location>
        <begin position="40"/>
        <end position="58"/>
    </location>
</feature>
<evidence type="ECO:0000256" key="3">
    <source>
        <dbReference type="ARBA" id="ARBA00022676"/>
    </source>
</evidence>
<dbReference type="GO" id="GO:0016758">
    <property type="term" value="F:hexosyltransferase activity"/>
    <property type="evidence" value="ECO:0007669"/>
    <property type="project" value="TreeGrafter"/>
</dbReference>
<keyword evidence="5 14" id="KW-0812">Transmembrane</keyword>
<dbReference type="SUPFAM" id="SSF53448">
    <property type="entry name" value="Nucleotide-diphospho-sugar transferases"/>
    <property type="match status" value="1"/>
</dbReference>
<proteinExistence type="inferred from homology"/>
<evidence type="ECO:0000256" key="11">
    <source>
        <dbReference type="ARBA" id="ARBA00068721"/>
    </source>
</evidence>
<feature type="transmembrane region" description="Helical" evidence="14">
    <location>
        <begin position="6"/>
        <end position="28"/>
    </location>
</feature>
<dbReference type="Proteomes" id="UP000481109">
    <property type="component" value="Unassembled WGS sequence"/>
</dbReference>
<comment type="caution">
    <text evidence="15">The sequence shown here is derived from an EMBL/GenBank/DDBJ whole genome shotgun (WGS) entry which is preliminary data.</text>
</comment>
<gene>
    <name evidence="15" type="ORF">G6045_07215</name>
</gene>
<keyword evidence="6" id="KW-0460">Magnesium</keyword>
<evidence type="ECO:0000256" key="1">
    <source>
        <dbReference type="ARBA" id="ARBA00004141"/>
    </source>
</evidence>
<dbReference type="RefSeq" id="WP_165330984.1">
    <property type="nucleotide sequence ID" value="NZ_JAAKZW010000015.1"/>
</dbReference>
<keyword evidence="16" id="KW-1185">Reference proteome</keyword>
<name>A0A6G4XD29_9ACTN</name>
<feature type="transmembrane region" description="Helical" evidence="14">
    <location>
        <begin position="545"/>
        <end position="571"/>
    </location>
</feature>
<dbReference type="InterPro" id="IPR029044">
    <property type="entry name" value="Nucleotide-diphossugar_trans"/>
</dbReference>
<dbReference type="AlphaFoldDB" id="A0A6G4XD29"/>
<feature type="transmembrane region" description="Helical" evidence="14">
    <location>
        <begin position="443"/>
        <end position="462"/>
    </location>
</feature>
<protein>
    <recommendedName>
        <fullName evidence="11">Beta-monoglucosyldiacylglycerol synthase</fullName>
        <ecNumber evidence="10">2.4.1.336</ecNumber>
    </recommendedName>
    <alternativeName>
        <fullName evidence="12">UDP-glucose:1,2-diacylglycerol 3-beta-D-glucosyltransferase</fullName>
    </alternativeName>
</protein>
<dbReference type="EC" id="2.4.1.336" evidence="10"/>
<evidence type="ECO:0000256" key="4">
    <source>
        <dbReference type="ARBA" id="ARBA00022679"/>
    </source>
</evidence>
<feature type="transmembrane region" description="Helical" evidence="14">
    <location>
        <begin position="93"/>
        <end position="115"/>
    </location>
</feature>
<evidence type="ECO:0000256" key="10">
    <source>
        <dbReference type="ARBA" id="ARBA00066964"/>
    </source>
</evidence>